<evidence type="ECO:0000259" key="5">
    <source>
        <dbReference type="PROSITE" id="PS50839"/>
    </source>
</evidence>
<keyword evidence="3" id="KW-1133">Transmembrane helix</keyword>
<gene>
    <name evidence="6" type="ORF">PVK06_011038</name>
</gene>
<feature type="domain" description="CHASE" evidence="5">
    <location>
        <begin position="16"/>
        <end position="73"/>
    </location>
</feature>
<evidence type="ECO:0000256" key="3">
    <source>
        <dbReference type="ARBA" id="ARBA00022989"/>
    </source>
</evidence>
<reference evidence="6 7" key="1">
    <citation type="submission" date="2023-03" db="EMBL/GenBank/DDBJ databases">
        <title>WGS of Gossypium arboreum.</title>
        <authorList>
            <person name="Yu D."/>
        </authorList>
    </citation>
    <scope>NUCLEOTIDE SEQUENCE [LARGE SCALE GENOMIC DNA]</scope>
    <source>
        <tissue evidence="6">Leaf</tissue>
    </source>
</reference>
<evidence type="ECO:0000256" key="1">
    <source>
        <dbReference type="ARBA" id="ARBA00004370"/>
    </source>
</evidence>
<name>A0ABR0Q7X6_GOSAR</name>
<accession>A0ABR0Q7X6</accession>
<keyword evidence="2" id="KW-0812">Transmembrane</keyword>
<proteinExistence type="predicted"/>
<keyword evidence="7" id="KW-1185">Reference proteome</keyword>
<evidence type="ECO:0000256" key="2">
    <source>
        <dbReference type="ARBA" id="ARBA00022692"/>
    </source>
</evidence>
<dbReference type="Gene3D" id="3.30.450.350">
    <property type="entry name" value="CHASE domain"/>
    <property type="match status" value="1"/>
</dbReference>
<dbReference type="PROSITE" id="PS50839">
    <property type="entry name" value="CHASE"/>
    <property type="match status" value="1"/>
</dbReference>
<comment type="subcellular location">
    <subcellularLocation>
        <location evidence="1">Membrane</location>
    </subcellularLocation>
</comment>
<protein>
    <recommendedName>
        <fullName evidence="5">CHASE domain-containing protein</fullName>
    </recommendedName>
</protein>
<dbReference type="InterPro" id="IPR042240">
    <property type="entry name" value="CHASE_sf"/>
</dbReference>
<evidence type="ECO:0000256" key="4">
    <source>
        <dbReference type="ARBA" id="ARBA00023136"/>
    </source>
</evidence>
<organism evidence="6 7">
    <name type="scientific">Gossypium arboreum</name>
    <name type="common">Tree cotton</name>
    <name type="synonym">Gossypium nanking</name>
    <dbReference type="NCBI Taxonomy" id="29729"/>
    <lineage>
        <taxon>Eukaryota</taxon>
        <taxon>Viridiplantae</taxon>
        <taxon>Streptophyta</taxon>
        <taxon>Embryophyta</taxon>
        <taxon>Tracheophyta</taxon>
        <taxon>Spermatophyta</taxon>
        <taxon>Magnoliopsida</taxon>
        <taxon>eudicotyledons</taxon>
        <taxon>Gunneridae</taxon>
        <taxon>Pentapetalae</taxon>
        <taxon>rosids</taxon>
        <taxon>malvids</taxon>
        <taxon>Malvales</taxon>
        <taxon>Malvaceae</taxon>
        <taxon>Malvoideae</taxon>
        <taxon>Gossypium</taxon>
    </lineage>
</organism>
<evidence type="ECO:0000313" key="7">
    <source>
        <dbReference type="Proteomes" id="UP001358586"/>
    </source>
</evidence>
<dbReference type="EMBL" id="JARKNE010000004">
    <property type="protein sequence ID" value="KAK5835350.1"/>
    <property type="molecule type" value="Genomic_DNA"/>
</dbReference>
<dbReference type="Proteomes" id="UP001358586">
    <property type="component" value="Chromosome 4"/>
</dbReference>
<comment type="caution">
    <text evidence="6">The sequence shown here is derived from an EMBL/GenBank/DDBJ whole genome shotgun (WGS) entry which is preliminary data.</text>
</comment>
<dbReference type="InterPro" id="IPR006189">
    <property type="entry name" value="CHASE_dom"/>
</dbReference>
<sequence length="73" mass="8234">MEHCHDLFETFAELLGSHHLGVMLTFSVYKSKLPPSLAEQERIEETVGYLGGAVDVESLMENLLGNLLEIRQF</sequence>
<evidence type="ECO:0000313" key="6">
    <source>
        <dbReference type="EMBL" id="KAK5835350.1"/>
    </source>
</evidence>
<keyword evidence="4" id="KW-0472">Membrane</keyword>